<sequence length="363" mass="38728">MQALHWCNFDSPDQAGGSCRSGTWLGAALARLAASNNRPGGDGLPPERCLPYDPLAGPAGGARAACVPRGGGQGCGGRRPAYSDGSFAFFDLLEQWEVQRHLRNHGGVITRVDLTPEFTAFFNATPRGVLADAPPARGKVEQHAVVIVGYDNGEGWWRVRNSWGVDWGDGGYFRIGYSAAFNLGMLSPGDTFGLTWTPKQQPPAPRLERHEAWGGCGWYTARLAGEWLADVGYEFKASPGAQTSAIDVEDMLGFTANFTRMYPAADPQAPLRGRRVLVCGAQAEPGDARQPTGRARAVVGAPAGPFGTTPEIASTRADHVTTAIYDGRAAFLKYGPPTSICAWTGGWWSPVISVQYGNATSQL</sequence>
<evidence type="ECO:0000256" key="1">
    <source>
        <dbReference type="ARBA" id="ARBA00008455"/>
    </source>
</evidence>
<name>A0A0D2LF05_9CHLO</name>
<dbReference type="KEGG" id="mng:MNEG_2715"/>
<evidence type="ECO:0000313" key="4">
    <source>
        <dbReference type="Proteomes" id="UP000054498"/>
    </source>
</evidence>
<evidence type="ECO:0000259" key="2">
    <source>
        <dbReference type="Pfam" id="PF00112"/>
    </source>
</evidence>
<evidence type="ECO:0000313" key="3">
    <source>
        <dbReference type="EMBL" id="KIZ05249.1"/>
    </source>
</evidence>
<organism evidence="3 4">
    <name type="scientific">Monoraphidium neglectum</name>
    <dbReference type="NCBI Taxonomy" id="145388"/>
    <lineage>
        <taxon>Eukaryota</taxon>
        <taxon>Viridiplantae</taxon>
        <taxon>Chlorophyta</taxon>
        <taxon>core chlorophytes</taxon>
        <taxon>Chlorophyceae</taxon>
        <taxon>CS clade</taxon>
        <taxon>Sphaeropleales</taxon>
        <taxon>Selenastraceae</taxon>
        <taxon>Monoraphidium</taxon>
    </lineage>
</organism>
<dbReference type="InterPro" id="IPR000668">
    <property type="entry name" value="Peptidase_C1A_C"/>
</dbReference>
<dbReference type="GO" id="GO:0008234">
    <property type="term" value="F:cysteine-type peptidase activity"/>
    <property type="evidence" value="ECO:0007669"/>
    <property type="project" value="InterPro"/>
</dbReference>
<proteinExistence type="inferred from homology"/>
<dbReference type="AlphaFoldDB" id="A0A0D2LF05"/>
<dbReference type="EMBL" id="KK100535">
    <property type="protein sequence ID" value="KIZ05249.1"/>
    <property type="molecule type" value="Genomic_DNA"/>
</dbReference>
<comment type="similarity">
    <text evidence="1">Belongs to the peptidase C1 family.</text>
</comment>
<dbReference type="RefSeq" id="XP_013904268.1">
    <property type="nucleotide sequence ID" value="XM_014048814.1"/>
</dbReference>
<dbReference type="InterPro" id="IPR038765">
    <property type="entry name" value="Papain-like_cys_pep_sf"/>
</dbReference>
<dbReference type="GeneID" id="25735593"/>
<keyword evidence="4" id="KW-1185">Reference proteome</keyword>
<dbReference type="Pfam" id="PF00112">
    <property type="entry name" value="Peptidase_C1"/>
    <property type="match status" value="1"/>
</dbReference>
<accession>A0A0D2LF05</accession>
<dbReference type="PANTHER" id="PTHR12411">
    <property type="entry name" value="CYSTEINE PROTEASE FAMILY C1-RELATED"/>
    <property type="match status" value="1"/>
</dbReference>
<dbReference type="GO" id="GO:0006508">
    <property type="term" value="P:proteolysis"/>
    <property type="evidence" value="ECO:0007669"/>
    <property type="project" value="InterPro"/>
</dbReference>
<dbReference type="Proteomes" id="UP000054498">
    <property type="component" value="Unassembled WGS sequence"/>
</dbReference>
<reference evidence="3 4" key="1">
    <citation type="journal article" date="2013" name="BMC Genomics">
        <title>Reconstruction of the lipid metabolism for the microalga Monoraphidium neglectum from its genome sequence reveals characteristics suitable for biofuel production.</title>
        <authorList>
            <person name="Bogen C."/>
            <person name="Al-Dilaimi A."/>
            <person name="Albersmeier A."/>
            <person name="Wichmann J."/>
            <person name="Grundmann M."/>
            <person name="Rupp O."/>
            <person name="Lauersen K.J."/>
            <person name="Blifernez-Klassen O."/>
            <person name="Kalinowski J."/>
            <person name="Goesmann A."/>
            <person name="Mussgnug J.H."/>
            <person name="Kruse O."/>
        </authorList>
    </citation>
    <scope>NUCLEOTIDE SEQUENCE [LARGE SCALE GENOMIC DNA]</scope>
    <source>
        <strain evidence="3 4">SAG 48.87</strain>
    </source>
</reference>
<feature type="domain" description="Peptidase C1A papain C-terminal" evidence="2">
    <location>
        <begin position="95"/>
        <end position="177"/>
    </location>
</feature>
<dbReference type="SUPFAM" id="SSF54001">
    <property type="entry name" value="Cysteine proteinases"/>
    <property type="match status" value="1"/>
</dbReference>
<dbReference type="OrthoDB" id="543142at2759"/>
<dbReference type="Gene3D" id="3.90.70.10">
    <property type="entry name" value="Cysteine proteinases"/>
    <property type="match status" value="1"/>
</dbReference>
<protein>
    <recommendedName>
        <fullName evidence="2">Peptidase C1A papain C-terminal domain-containing protein</fullName>
    </recommendedName>
</protein>
<dbReference type="InterPro" id="IPR013128">
    <property type="entry name" value="Peptidase_C1A"/>
</dbReference>
<gene>
    <name evidence="3" type="ORF">MNEG_2715</name>
</gene>